<dbReference type="Proteomes" id="UP001165962">
    <property type="component" value="Unassembled WGS sequence"/>
</dbReference>
<proteinExistence type="predicted"/>
<sequence>MTEVKLVLDYEDHEKGLTMEKMIDELAAKPESHELDSLIIGSWGDAYENDSSHLMEALIRNHDSFPNLKKLFIGDMEGEECEVSWINQCDLSPLLAAFPALTSFTVKGSQGLRLSDMKHAQLEELTIICGGLPLEVIKDIQQAELPELKKLELYLGVDNYGWDGTVDDLAPFMQSQLFPKLTYLGLKNSEIQDEIATAIADAPILDQLHTLDLSLGTLSDVGAEALIASSRIKKLSFLNLNYHYMSEAMMKRWGETGMQVDVSDQEGDSDDDDWRYPAVTE</sequence>
<dbReference type="SUPFAM" id="SSF52047">
    <property type="entry name" value="RNI-like"/>
    <property type="match status" value="1"/>
</dbReference>
<dbReference type="InterPro" id="IPR047722">
    <property type="entry name" value="STM4015-like"/>
</dbReference>
<dbReference type="Gene3D" id="3.80.10.10">
    <property type="entry name" value="Ribonuclease Inhibitor"/>
    <property type="match status" value="1"/>
</dbReference>
<reference evidence="2" key="1">
    <citation type="submission" date="2020-03" db="EMBL/GenBank/DDBJ databases">
        <title>Draft sequencing of Paenibacilllus sp. S3N08.</title>
        <authorList>
            <person name="Kim D.-U."/>
        </authorList>
    </citation>
    <scope>NUCLEOTIDE SEQUENCE</scope>
    <source>
        <strain evidence="2">S3N08</strain>
    </source>
</reference>
<organism evidence="2 3">
    <name type="scientific">Paenibacillus agricola</name>
    <dbReference type="NCBI Taxonomy" id="2716264"/>
    <lineage>
        <taxon>Bacteria</taxon>
        <taxon>Bacillati</taxon>
        <taxon>Bacillota</taxon>
        <taxon>Bacilli</taxon>
        <taxon>Bacillales</taxon>
        <taxon>Paenibacillaceae</taxon>
        <taxon>Paenibacillus</taxon>
    </lineage>
</organism>
<gene>
    <name evidence="2" type="ORF">G9U52_13500</name>
</gene>
<feature type="region of interest" description="Disordered" evidence="1">
    <location>
        <begin position="261"/>
        <end position="281"/>
    </location>
</feature>
<protein>
    <recommendedName>
        <fullName evidence="4">Leucine rich repeat (LRR) protein</fullName>
    </recommendedName>
</protein>
<evidence type="ECO:0000313" key="3">
    <source>
        <dbReference type="Proteomes" id="UP001165962"/>
    </source>
</evidence>
<keyword evidence="3" id="KW-1185">Reference proteome</keyword>
<feature type="compositionally biased region" description="Acidic residues" evidence="1">
    <location>
        <begin position="263"/>
        <end position="273"/>
    </location>
</feature>
<dbReference type="InterPro" id="IPR032675">
    <property type="entry name" value="LRR_dom_sf"/>
</dbReference>
<dbReference type="EMBL" id="JAAOIW010000004">
    <property type="protein sequence ID" value="NHN30848.1"/>
    <property type="molecule type" value="Genomic_DNA"/>
</dbReference>
<name>A0ABX0J4E7_9BACL</name>
<accession>A0ABX0J4E7</accession>
<dbReference type="NCBIfam" id="NF038076">
    <property type="entry name" value="fam_STM4015"/>
    <property type="match status" value="1"/>
</dbReference>
<dbReference type="RefSeq" id="WP_166150256.1">
    <property type="nucleotide sequence ID" value="NZ_JAAOIW010000004.1"/>
</dbReference>
<evidence type="ECO:0008006" key="4">
    <source>
        <dbReference type="Google" id="ProtNLM"/>
    </source>
</evidence>
<evidence type="ECO:0000256" key="1">
    <source>
        <dbReference type="SAM" id="MobiDB-lite"/>
    </source>
</evidence>
<comment type="caution">
    <text evidence="2">The sequence shown here is derived from an EMBL/GenBank/DDBJ whole genome shotgun (WGS) entry which is preliminary data.</text>
</comment>
<evidence type="ECO:0000313" key="2">
    <source>
        <dbReference type="EMBL" id="NHN30848.1"/>
    </source>
</evidence>